<dbReference type="AlphaFoldDB" id="X1NGB0"/>
<reference evidence="1" key="1">
    <citation type="journal article" date="2014" name="Front. Microbiol.">
        <title>High frequency of phylogenetically diverse reductive dehalogenase-homologous genes in deep subseafloor sedimentary metagenomes.</title>
        <authorList>
            <person name="Kawai M."/>
            <person name="Futagami T."/>
            <person name="Toyoda A."/>
            <person name="Takaki Y."/>
            <person name="Nishi S."/>
            <person name="Hori S."/>
            <person name="Arai W."/>
            <person name="Tsubouchi T."/>
            <person name="Morono Y."/>
            <person name="Uchiyama I."/>
            <person name="Ito T."/>
            <person name="Fujiyama A."/>
            <person name="Inagaki F."/>
            <person name="Takami H."/>
        </authorList>
    </citation>
    <scope>NUCLEOTIDE SEQUENCE</scope>
    <source>
        <strain evidence="1">Expedition CK06-06</strain>
    </source>
</reference>
<dbReference type="EMBL" id="BARV01029271">
    <property type="protein sequence ID" value="GAI43052.1"/>
    <property type="molecule type" value="Genomic_DNA"/>
</dbReference>
<feature type="non-terminal residue" evidence="1">
    <location>
        <position position="1"/>
    </location>
</feature>
<gene>
    <name evidence="1" type="ORF">S06H3_46705</name>
</gene>
<accession>X1NGB0</accession>
<protein>
    <submittedName>
        <fullName evidence="1">Uncharacterized protein</fullName>
    </submittedName>
</protein>
<sequence length="258" mass="29544">GADIAHTTLSPTGESFYSPGKWRRFDFDTFPNLPAGVYALVLSVPDAGQTWNYKLRGDLTAAQYPLGKAWQSNDNGETWFELPGVDFMFEVWGWPPPPTSDPIPTISNWAPLTLKKALVEDAYWLQVTTNIPVHLFMRWTTTEPLTHPTELFRRGISLPTATRWCFVSWKENEQLEEGDTLVHTFYKPNWPVCETRWFYFIGMKQAEESPSASPIFWHHREPPPEKETLKILAEYATRSLFSSHATWSTSWGGSGEKV</sequence>
<proteinExistence type="predicted"/>
<evidence type="ECO:0000313" key="1">
    <source>
        <dbReference type="EMBL" id="GAI43052.1"/>
    </source>
</evidence>
<name>X1NGB0_9ZZZZ</name>
<feature type="non-terminal residue" evidence="1">
    <location>
        <position position="258"/>
    </location>
</feature>
<organism evidence="1">
    <name type="scientific">marine sediment metagenome</name>
    <dbReference type="NCBI Taxonomy" id="412755"/>
    <lineage>
        <taxon>unclassified sequences</taxon>
        <taxon>metagenomes</taxon>
        <taxon>ecological metagenomes</taxon>
    </lineage>
</organism>
<comment type="caution">
    <text evidence="1">The sequence shown here is derived from an EMBL/GenBank/DDBJ whole genome shotgun (WGS) entry which is preliminary data.</text>
</comment>